<dbReference type="SUPFAM" id="SSF111331">
    <property type="entry name" value="NAD kinase/diacylglycerol kinase-like"/>
    <property type="match status" value="1"/>
</dbReference>
<dbReference type="InterPro" id="IPR001206">
    <property type="entry name" value="Diacylglycerol_kinase_cat_dom"/>
</dbReference>
<dbReference type="Pfam" id="PF19279">
    <property type="entry name" value="YegS_C"/>
    <property type="match status" value="1"/>
</dbReference>
<keyword evidence="11" id="KW-1208">Phospholipid metabolism</keyword>
<evidence type="ECO:0000256" key="11">
    <source>
        <dbReference type="ARBA" id="ARBA00023264"/>
    </source>
</evidence>
<dbReference type="InterPro" id="IPR045540">
    <property type="entry name" value="YegS/DAGK_C"/>
</dbReference>
<accession>A0A1M7AUN9</accession>
<evidence type="ECO:0000313" key="14">
    <source>
        <dbReference type="Proteomes" id="UP000186002"/>
    </source>
</evidence>
<keyword evidence="4" id="KW-0479">Metal-binding</keyword>
<dbReference type="GO" id="GO:0005524">
    <property type="term" value="F:ATP binding"/>
    <property type="evidence" value="ECO:0007669"/>
    <property type="project" value="UniProtKB-KW"/>
</dbReference>
<evidence type="ECO:0000256" key="9">
    <source>
        <dbReference type="ARBA" id="ARBA00023098"/>
    </source>
</evidence>
<evidence type="ECO:0000256" key="4">
    <source>
        <dbReference type="ARBA" id="ARBA00022723"/>
    </source>
</evidence>
<dbReference type="STRING" id="735517.SAMN05444272_0647"/>
<keyword evidence="14" id="KW-1185">Reference proteome</keyword>
<evidence type="ECO:0000256" key="2">
    <source>
        <dbReference type="ARBA" id="ARBA00022516"/>
    </source>
</evidence>
<evidence type="ECO:0000259" key="12">
    <source>
        <dbReference type="PROSITE" id="PS50146"/>
    </source>
</evidence>
<evidence type="ECO:0000256" key="8">
    <source>
        <dbReference type="ARBA" id="ARBA00022842"/>
    </source>
</evidence>
<comment type="cofactor">
    <cofactor evidence="1">
        <name>Mg(2+)</name>
        <dbReference type="ChEBI" id="CHEBI:18420"/>
    </cofactor>
</comment>
<evidence type="ECO:0000256" key="10">
    <source>
        <dbReference type="ARBA" id="ARBA00023209"/>
    </source>
</evidence>
<dbReference type="Gene3D" id="2.60.200.40">
    <property type="match status" value="1"/>
</dbReference>
<evidence type="ECO:0000256" key="6">
    <source>
        <dbReference type="ARBA" id="ARBA00022777"/>
    </source>
</evidence>
<keyword evidence="6 13" id="KW-0418">Kinase</keyword>
<dbReference type="AlphaFoldDB" id="A0A1M7AUN9"/>
<feature type="domain" description="DAGKc" evidence="12">
    <location>
        <begin position="18"/>
        <end position="148"/>
    </location>
</feature>
<dbReference type="NCBIfam" id="TIGR00147">
    <property type="entry name" value="YegS/Rv2252/BmrU family lipid kinase"/>
    <property type="match status" value="1"/>
</dbReference>
<evidence type="ECO:0000256" key="7">
    <source>
        <dbReference type="ARBA" id="ARBA00022840"/>
    </source>
</evidence>
<dbReference type="PANTHER" id="PTHR12358:SF106">
    <property type="entry name" value="LIPID KINASE YEGS"/>
    <property type="match status" value="1"/>
</dbReference>
<keyword evidence="9" id="KW-0443">Lipid metabolism</keyword>
<gene>
    <name evidence="13" type="ORF">SAMN05444272_0647</name>
</gene>
<dbReference type="Proteomes" id="UP000186002">
    <property type="component" value="Unassembled WGS sequence"/>
</dbReference>
<name>A0A1M7AUN9_9HYPH</name>
<dbReference type="InterPro" id="IPR050187">
    <property type="entry name" value="Lipid_Phosphate_FormReg"/>
</dbReference>
<evidence type="ECO:0000256" key="5">
    <source>
        <dbReference type="ARBA" id="ARBA00022741"/>
    </source>
</evidence>
<dbReference type="RefSeq" id="WP_073008724.1">
    <property type="nucleotide sequence ID" value="NZ_FRBW01000001.1"/>
</dbReference>
<reference evidence="13 14" key="1">
    <citation type="submission" date="2016-11" db="EMBL/GenBank/DDBJ databases">
        <authorList>
            <person name="Jaros S."/>
            <person name="Januszkiewicz K."/>
            <person name="Wedrychowicz H."/>
        </authorList>
    </citation>
    <scope>NUCLEOTIDE SEQUENCE [LARGE SCALE GENOMIC DNA]</scope>
    <source>
        <strain evidence="13 14">DSM 22153</strain>
    </source>
</reference>
<dbReference type="GO" id="GO:0016301">
    <property type="term" value="F:kinase activity"/>
    <property type="evidence" value="ECO:0007669"/>
    <property type="project" value="UniProtKB-KW"/>
</dbReference>
<keyword evidence="5" id="KW-0547">Nucleotide-binding</keyword>
<protein>
    <submittedName>
        <fullName evidence="13">Lipid kinase, YegS/Rv2252/BmrU family</fullName>
    </submittedName>
</protein>
<sequence length="308" mass="32192">MTSVDTASQSGDVSARQASVRQVMILANPTSGGYQPEALEEIRSILEANGVRVTLHLTTRAGEIGEIAANPQLLASVLAVAGGDGSVNEAVTGFQSNPNPPDLAVIPCGTANVLAHELGLPQKPAQIARAILNGKRAPLHSGLANGRPFVLMASMGFDAEVVHGVPLSLKRKLGKLAYVITALRLGFARKSSDLQVEFDGRQEKGKLVVATNGRCYGGPFTVHPDASVTSPGLYLLLLKRDDPLSTIRFGVALLMGRVYKAAGVVVCPFKRATVTSLRPVAAQVDGDPFGTTPIDLCASDANLSIIVP</sequence>
<keyword evidence="7" id="KW-0067">ATP-binding</keyword>
<dbReference type="OrthoDB" id="9815110at2"/>
<evidence type="ECO:0000256" key="1">
    <source>
        <dbReference type="ARBA" id="ARBA00001946"/>
    </source>
</evidence>
<dbReference type="Gene3D" id="3.40.50.10330">
    <property type="entry name" value="Probable inorganic polyphosphate/atp-NAD kinase, domain 1"/>
    <property type="match status" value="1"/>
</dbReference>
<dbReference type="GO" id="GO:0008654">
    <property type="term" value="P:phospholipid biosynthetic process"/>
    <property type="evidence" value="ECO:0007669"/>
    <property type="project" value="UniProtKB-KW"/>
</dbReference>
<organism evidence="13 14">
    <name type="scientific">Roseibium suaedae</name>
    <dbReference type="NCBI Taxonomy" id="735517"/>
    <lineage>
        <taxon>Bacteria</taxon>
        <taxon>Pseudomonadati</taxon>
        <taxon>Pseudomonadota</taxon>
        <taxon>Alphaproteobacteria</taxon>
        <taxon>Hyphomicrobiales</taxon>
        <taxon>Stappiaceae</taxon>
        <taxon>Roseibium</taxon>
    </lineage>
</organism>
<dbReference type="InterPro" id="IPR017438">
    <property type="entry name" value="ATP-NAD_kinase_N"/>
</dbReference>
<dbReference type="EMBL" id="FRBW01000001">
    <property type="protein sequence ID" value="SHL46450.1"/>
    <property type="molecule type" value="Genomic_DNA"/>
</dbReference>
<dbReference type="SMART" id="SM00046">
    <property type="entry name" value="DAGKc"/>
    <property type="match status" value="1"/>
</dbReference>
<dbReference type="GO" id="GO:0046872">
    <property type="term" value="F:metal ion binding"/>
    <property type="evidence" value="ECO:0007669"/>
    <property type="project" value="UniProtKB-KW"/>
</dbReference>
<keyword evidence="2" id="KW-0444">Lipid biosynthesis</keyword>
<keyword evidence="10" id="KW-0594">Phospholipid biosynthesis</keyword>
<keyword evidence="8" id="KW-0460">Magnesium</keyword>
<proteinExistence type="predicted"/>
<dbReference type="PROSITE" id="PS50146">
    <property type="entry name" value="DAGK"/>
    <property type="match status" value="1"/>
</dbReference>
<keyword evidence="3" id="KW-0808">Transferase</keyword>
<dbReference type="InterPro" id="IPR016064">
    <property type="entry name" value="NAD/diacylglycerol_kinase_sf"/>
</dbReference>
<evidence type="ECO:0000256" key="3">
    <source>
        <dbReference type="ARBA" id="ARBA00022679"/>
    </source>
</evidence>
<evidence type="ECO:0000313" key="13">
    <source>
        <dbReference type="EMBL" id="SHL46450.1"/>
    </source>
</evidence>
<dbReference type="PANTHER" id="PTHR12358">
    <property type="entry name" value="SPHINGOSINE KINASE"/>
    <property type="match status" value="1"/>
</dbReference>
<dbReference type="Pfam" id="PF00781">
    <property type="entry name" value="DAGK_cat"/>
    <property type="match status" value="1"/>
</dbReference>
<dbReference type="InterPro" id="IPR005218">
    <property type="entry name" value="Diacylglycerol/lipid_kinase"/>
</dbReference>
<dbReference type="GO" id="GO:0005886">
    <property type="term" value="C:plasma membrane"/>
    <property type="evidence" value="ECO:0007669"/>
    <property type="project" value="TreeGrafter"/>
</dbReference>